<dbReference type="Gene3D" id="3.10.180.10">
    <property type="entry name" value="2,3-Dihydroxybiphenyl 1,2-Dioxygenase, domain 1"/>
    <property type="match status" value="1"/>
</dbReference>
<dbReference type="SUPFAM" id="SSF54593">
    <property type="entry name" value="Glyoxalase/Bleomycin resistance protein/Dihydroxybiphenyl dioxygenase"/>
    <property type="match status" value="1"/>
</dbReference>
<dbReference type="InterPro" id="IPR037523">
    <property type="entry name" value="VOC_core"/>
</dbReference>
<comment type="caution">
    <text evidence="2">The sequence shown here is derived from an EMBL/GenBank/DDBJ whole genome shotgun (WGS) entry which is preliminary data.</text>
</comment>
<evidence type="ECO:0000313" key="2">
    <source>
        <dbReference type="EMBL" id="PCS00226.1"/>
    </source>
</evidence>
<reference evidence="2 3" key="1">
    <citation type="submission" date="2014-12" db="EMBL/GenBank/DDBJ databases">
        <title>Draft genome sequences of 10 type strains of Lactococcus.</title>
        <authorList>
            <person name="Sun Z."/>
            <person name="Zhong Z."/>
            <person name="Liu W."/>
            <person name="Zhang W."/>
            <person name="Zhang H."/>
        </authorList>
    </citation>
    <scope>NUCLEOTIDE SEQUENCE [LARGE SCALE GENOMIC DNA]</scope>
    <source>
        <strain evidence="2 3">JCM 16395</strain>
    </source>
</reference>
<dbReference type="AlphaFoldDB" id="A0A2A5RLQ4"/>
<keyword evidence="3" id="KW-1185">Reference proteome</keyword>
<evidence type="ECO:0000259" key="1">
    <source>
        <dbReference type="PROSITE" id="PS51819"/>
    </source>
</evidence>
<feature type="domain" description="VOC" evidence="1">
    <location>
        <begin position="1"/>
        <end position="119"/>
    </location>
</feature>
<proteinExistence type="predicted"/>
<name>A0A2A5RLQ4_9LACT</name>
<gene>
    <name evidence="2" type="ORF">RT41_GL001537</name>
</gene>
<dbReference type="Proteomes" id="UP000218181">
    <property type="component" value="Unassembled WGS sequence"/>
</dbReference>
<sequence length="119" mass="13416">MCTNLYVEDVKAEAEFFKAIGFFEVSRQKVGESDTFIMAPTRKGNARLQIWDIEFIRQMSPEVADDKPSILFTVTDGLEALHEKVAAQGLMTSPISKMGENLTFNFQTPSGSYFAFMQM</sequence>
<accession>A0A2A5RLQ4</accession>
<dbReference type="InterPro" id="IPR029068">
    <property type="entry name" value="Glyas_Bleomycin-R_OHBP_Dase"/>
</dbReference>
<dbReference type="STRING" id="1291764.GCA_001311235_02394"/>
<evidence type="ECO:0000313" key="3">
    <source>
        <dbReference type="Proteomes" id="UP000218181"/>
    </source>
</evidence>
<protein>
    <recommendedName>
        <fullName evidence="1">VOC domain-containing protein</fullName>
    </recommendedName>
</protein>
<dbReference type="PROSITE" id="PS51819">
    <property type="entry name" value="VOC"/>
    <property type="match status" value="1"/>
</dbReference>
<organism evidence="2 3">
    <name type="scientific">Lactococcus fujiensis JCM 16395</name>
    <dbReference type="NCBI Taxonomy" id="1291764"/>
    <lineage>
        <taxon>Bacteria</taxon>
        <taxon>Bacillati</taxon>
        <taxon>Bacillota</taxon>
        <taxon>Bacilli</taxon>
        <taxon>Lactobacillales</taxon>
        <taxon>Streptococcaceae</taxon>
        <taxon>Lactococcus</taxon>
    </lineage>
</organism>
<dbReference type="EMBL" id="JXJU01000005">
    <property type="protein sequence ID" value="PCS00226.1"/>
    <property type="molecule type" value="Genomic_DNA"/>
</dbReference>